<evidence type="ECO:0000313" key="3">
    <source>
        <dbReference type="Proteomes" id="UP000475862"/>
    </source>
</evidence>
<dbReference type="InterPro" id="IPR029526">
    <property type="entry name" value="PGBD"/>
</dbReference>
<comment type="caution">
    <text evidence="2">The sequence shown here is derived from an EMBL/GenBank/DDBJ whole genome shotgun (WGS) entry which is preliminary data.</text>
</comment>
<dbReference type="Proteomes" id="UP000475862">
    <property type="component" value="Unassembled WGS sequence"/>
</dbReference>
<dbReference type="EMBL" id="VYZN01000468">
    <property type="protein sequence ID" value="KAE9523006.1"/>
    <property type="molecule type" value="Genomic_DNA"/>
</dbReference>
<evidence type="ECO:0000313" key="2">
    <source>
        <dbReference type="EMBL" id="KAE9523006.1"/>
    </source>
</evidence>
<dbReference type="Pfam" id="PF13843">
    <property type="entry name" value="DDE_Tnp_1_7"/>
    <property type="match status" value="1"/>
</dbReference>
<gene>
    <name evidence="2" type="ORF">AGLY_016637</name>
</gene>
<evidence type="ECO:0000259" key="1">
    <source>
        <dbReference type="Pfam" id="PF13843"/>
    </source>
</evidence>
<sequence>MLWMGLCPQPTLASYWTKDTLYSSNIPDFMKRKRFELILRTFHCCNNNMCPPGDRLYKVKGLLDILVAKYKFACSPKESMCIDESIVPFVGRLSFRQYIQNKRHRYGIKIFKLCINNFYTVGFKIYASKEADKVQSVSTKVVLEMAEDYLDMGRTMYTDNWYSSYGLAIELLNRKTHLVGTLRSNRKNNPKEVIQKKLKKGDYIAKQCNKGVTVLKWRDKRDVLIQKPNIIIDYNKGKSLVDVCDLRNSYHNPLRRTLKWYKKIAFELILNTSVLNALSLYEEVTKNKINVTSFREHLVRCLIKKNDIPYIPTEQPKHQLEETKFRGRCSECYKEMVLQGGRKHAQLVTRQIRTKCLSCNKFFCMPCFFSKHYVINKKLPKKAICSKIYGFFNAHIELRITGDTQLAVHALNVCIYDTQGKGGKYWATWKSRLRIIIDTQGDFSKFDEIDKAVNLLRKYTEYPVQSMKAVDSKFGPAISCVLRSGGSRIFLWGVLGLRYNCILYTIS</sequence>
<proteinExistence type="predicted"/>
<feature type="domain" description="PiggyBac transposable element-derived protein" evidence="1">
    <location>
        <begin position="1"/>
        <end position="277"/>
    </location>
</feature>
<name>A0A6G0SXA5_APHGL</name>
<accession>A0A6G0SXA5</accession>
<dbReference type="AlphaFoldDB" id="A0A6G0SXA5"/>
<organism evidence="2 3">
    <name type="scientific">Aphis glycines</name>
    <name type="common">Soybean aphid</name>
    <dbReference type="NCBI Taxonomy" id="307491"/>
    <lineage>
        <taxon>Eukaryota</taxon>
        <taxon>Metazoa</taxon>
        <taxon>Ecdysozoa</taxon>
        <taxon>Arthropoda</taxon>
        <taxon>Hexapoda</taxon>
        <taxon>Insecta</taxon>
        <taxon>Pterygota</taxon>
        <taxon>Neoptera</taxon>
        <taxon>Paraneoptera</taxon>
        <taxon>Hemiptera</taxon>
        <taxon>Sternorrhyncha</taxon>
        <taxon>Aphidomorpha</taxon>
        <taxon>Aphidoidea</taxon>
        <taxon>Aphididae</taxon>
        <taxon>Aphidini</taxon>
        <taxon>Aphis</taxon>
        <taxon>Aphis</taxon>
    </lineage>
</organism>
<dbReference type="PANTHER" id="PTHR46599:SF3">
    <property type="entry name" value="PIGGYBAC TRANSPOSABLE ELEMENT-DERIVED PROTEIN 4"/>
    <property type="match status" value="1"/>
</dbReference>
<protein>
    <recommendedName>
        <fullName evidence="1">PiggyBac transposable element-derived protein domain-containing protein</fullName>
    </recommendedName>
</protein>
<dbReference type="OrthoDB" id="6604946at2759"/>
<dbReference type="PANTHER" id="PTHR46599">
    <property type="entry name" value="PIGGYBAC TRANSPOSABLE ELEMENT-DERIVED PROTEIN 4"/>
    <property type="match status" value="1"/>
</dbReference>
<keyword evidence="3" id="KW-1185">Reference proteome</keyword>
<reference evidence="2 3" key="1">
    <citation type="submission" date="2019-08" db="EMBL/GenBank/DDBJ databases">
        <title>The genome of the soybean aphid Biotype 1, its phylome, world population structure and adaptation to the North American continent.</title>
        <authorList>
            <person name="Giordano R."/>
            <person name="Donthu R.K."/>
            <person name="Hernandez A.G."/>
            <person name="Wright C.L."/>
            <person name="Zimin A.V."/>
        </authorList>
    </citation>
    <scope>NUCLEOTIDE SEQUENCE [LARGE SCALE GENOMIC DNA]</scope>
    <source>
        <tissue evidence="2">Whole aphids</tissue>
    </source>
</reference>